<dbReference type="Gene3D" id="4.10.60.10">
    <property type="entry name" value="Zinc finger, CCHC-type"/>
    <property type="match status" value="1"/>
</dbReference>
<dbReference type="SMART" id="SM00343">
    <property type="entry name" value="ZnF_C2HC"/>
    <property type="match status" value="1"/>
</dbReference>
<reference evidence="3" key="1">
    <citation type="journal article" date="2021" name="Genome Biol. Evol.">
        <title>A High-Quality Reference Genome for a Parasitic Bivalve with Doubly Uniparental Inheritance (Bivalvia: Unionida).</title>
        <authorList>
            <person name="Smith C.H."/>
        </authorList>
    </citation>
    <scope>NUCLEOTIDE SEQUENCE</scope>
    <source>
        <strain evidence="3">CHS0354</strain>
    </source>
</reference>
<dbReference type="Pfam" id="PF00098">
    <property type="entry name" value="zf-CCHC"/>
    <property type="match status" value="1"/>
</dbReference>
<keyword evidence="1" id="KW-0479">Metal-binding</keyword>
<reference evidence="3" key="2">
    <citation type="journal article" date="2021" name="Genome Biol. Evol.">
        <title>Developing a high-quality reference genome for a parasitic bivalve with doubly uniparental inheritance (Bivalvia: Unionida).</title>
        <authorList>
            <person name="Smith C.H."/>
        </authorList>
    </citation>
    <scope>NUCLEOTIDE SEQUENCE</scope>
    <source>
        <strain evidence="3">CHS0354</strain>
        <tissue evidence="3">Mantle</tissue>
    </source>
</reference>
<dbReference type="PROSITE" id="PS50158">
    <property type="entry name" value="ZF_CCHC"/>
    <property type="match status" value="1"/>
</dbReference>
<dbReference type="InterPro" id="IPR036875">
    <property type="entry name" value="Znf_CCHC_sf"/>
</dbReference>
<evidence type="ECO:0000256" key="1">
    <source>
        <dbReference type="PROSITE-ProRule" id="PRU00047"/>
    </source>
</evidence>
<dbReference type="GO" id="GO:0008270">
    <property type="term" value="F:zinc ion binding"/>
    <property type="evidence" value="ECO:0007669"/>
    <property type="project" value="UniProtKB-KW"/>
</dbReference>
<feature type="domain" description="CCHC-type" evidence="2">
    <location>
        <begin position="62"/>
        <end position="76"/>
    </location>
</feature>
<dbReference type="EMBL" id="JAEAOA010000408">
    <property type="protein sequence ID" value="KAK3590297.1"/>
    <property type="molecule type" value="Genomic_DNA"/>
</dbReference>
<sequence length="89" mass="10491">MELLEKMEHKFGLKPIEQHTMTYRSFPKLLSRGRITLSETEAMKLPANFCTWYKCCQHVRECYKCGNVGHLQRDCPVHPTIQDTQNVHK</sequence>
<dbReference type="AlphaFoldDB" id="A0AAE0VV32"/>
<evidence type="ECO:0000313" key="3">
    <source>
        <dbReference type="EMBL" id="KAK3590297.1"/>
    </source>
</evidence>
<dbReference type="InterPro" id="IPR001878">
    <property type="entry name" value="Znf_CCHC"/>
</dbReference>
<name>A0AAE0VV32_9BIVA</name>
<dbReference type="GO" id="GO:0003676">
    <property type="term" value="F:nucleic acid binding"/>
    <property type="evidence" value="ECO:0007669"/>
    <property type="project" value="InterPro"/>
</dbReference>
<evidence type="ECO:0000259" key="2">
    <source>
        <dbReference type="PROSITE" id="PS50158"/>
    </source>
</evidence>
<accession>A0AAE0VV32</accession>
<gene>
    <name evidence="3" type="ORF">CHS0354_005797</name>
</gene>
<evidence type="ECO:0000313" key="4">
    <source>
        <dbReference type="Proteomes" id="UP001195483"/>
    </source>
</evidence>
<proteinExistence type="predicted"/>
<keyword evidence="4" id="KW-1185">Reference proteome</keyword>
<keyword evidence="1" id="KW-0863">Zinc-finger</keyword>
<organism evidence="3 4">
    <name type="scientific">Potamilus streckersoni</name>
    <dbReference type="NCBI Taxonomy" id="2493646"/>
    <lineage>
        <taxon>Eukaryota</taxon>
        <taxon>Metazoa</taxon>
        <taxon>Spiralia</taxon>
        <taxon>Lophotrochozoa</taxon>
        <taxon>Mollusca</taxon>
        <taxon>Bivalvia</taxon>
        <taxon>Autobranchia</taxon>
        <taxon>Heteroconchia</taxon>
        <taxon>Palaeoheterodonta</taxon>
        <taxon>Unionida</taxon>
        <taxon>Unionoidea</taxon>
        <taxon>Unionidae</taxon>
        <taxon>Ambleminae</taxon>
        <taxon>Lampsilini</taxon>
        <taxon>Potamilus</taxon>
    </lineage>
</organism>
<reference evidence="3" key="3">
    <citation type="submission" date="2023-05" db="EMBL/GenBank/DDBJ databases">
        <authorList>
            <person name="Smith C.H."/>
        </authorList>
    </citation>
    <scope>NUCLEOTIDE SEQUENCE</scope>
    <source>
        <strain evidence="3">CHS0354</strain>
        <tissue evidence="3">Mantle</tissue>
    </source>
</reference>
<keyword evidence="1" id="KW-0862">Zinc</keyword>
<dbReference type="SUPFAM" id="SSF57756">
    <property type="entry name" value="Retrovirus zinc finger-like domains"/>
    <property type="match status" value="1"/>
</dbReference>
<protein>
    <recommendedName>
        <fullName evidence="2">CCHC-type domain-containing protein</fullName>
    </recommendedName>
</protein>
<dbReference type="Proteomes" id="UP001195483">
    <property type="component" value="Unassembled WGS sequence"/>
</dbReference>
<comment type="caution">
    <text evidence="3">The sequence shown here is derived from an EMBL/GenBank/DDBJ whole genome shotgun (WGS) entry which is preliminary data.</text>
</comment>